<proteinExistence type="predicted"/>
<comment type="caution">
    <text evidence="1">The sequence shown here is derived from an EMBL/GenBank/DDBJ whole genome shotgun (WGS) entry which is preliminary data.</text>
</comment>
<keyword evidence="2" id="KW-1185">Reference proteome</keyword>
<organism evidence="1 2">
    <name type="scientific">Persea americana</name>
    <name type="common">Avocado</name>
    <dbReference type="NCBI Taxonomy" id="3435"/>
    <lineage>
        <taxon>Eukaryota</taxon>
        <taxon>Viridiplantae</taxon>
        <taxon>Streptophyta</taxon>
        <taxon>Embryophyta</taxon>
        <taxon>Tracheophyta</taxon>
        <taxon>Spermatophyta</taxon>
        <taxon>Magnoliopsida</taxon>
        <taxon>Magnoliidae</taxon>
        <taxon>Laurales</taxon>
        <taxon>Lauraceae</taxon>
        <taxon>Persea</taxon>
    </lineage>
</organism>
<dbReference type="EMBL" id="CM056818">
    <property type="protein sequence ID" value="KAJ8622111.1"/>
    <property type="molecule type" value="Genomic_DNA"/>
</dbReference>
<sequence length="188" mass="21525">MHLSANYHAIQTFCPIHQKSCQEKEIDSAVYGLTAVLGLFSSLKDSLREWFELLDSNNFQSEDGDIIDCVDIYKQPALDNPLLKNHTIQMIPNYVKGKTKESSSQFLQIQLLWKKCGTCPEGTVPIRRMLEGDLLRSIPTQYPMVYHKKDPRSLVEFAYASIDWDWNKDQGPYESASVSINVWNVHVA</sequence>
<protein>
    <submittedName>
        <fullName evidence="1">Uncharacterized protein</fullName>
    </submittedName>
</protein>
<evidence type="ECO:0000313" key="2">
    <source>
        <dbReference type="Proteomes" id="UP001234297"/>
    </source>
</evidence>
<accession>A0ACC2KLW1</accession>
<dbReference type="Proteomes" id="UP001234297">
    <property type="component" value="Chromosome 10"/>
</dbReference>
<gene>
    <name evidence="1" type="ORF">MRB53_030640</name>
</gene>
<reference evidence="1 2" key="1">
    <citation type="journal article" date="2022" name="Hortic Res">
        <title>A haplotype resolved chromosomal level avocado genome allows analysis of novel avocado genes.</title>
        <authorList>
            <person name="Nath O."/>
            <person name="Fletcher S.J."/>
            <person name="Hayward A."/>
            <person name="Shaw L.M."/>
            <person name="Masouleh A.K."/>
            <person name="Furtado A."/>
            <person name="Henry R.J."/>
            <person name="Mitter N."/>
        </authorList>
    </citation>
    <scope>NUCLEOTIDE SEQUENCE [LARGE SCALE GENOMIC DNA]</scope>
    <source>
        <strain evidence="2">cv. Hass</strain>
    </source>
</reference>
<name>A0ACC2KLW1_PERAE</name>
<evidence type="ECO:0000313" key="1">
    <source>
        <dbReference type="EMBL" id="KAJ8622111.1"/>
    </source>
</evidence>